<dbReference type="Proteomes" id="UP000095300">
    <property type="component" value="Unassembled WGS sequence"/>
</dbReference>
<dbReference type="Pfam" id="PF05282">
    <property type="entry name" value="AAR2"/>
    <property type="match status" value="1"/>
</dbReference>
<evidence type="ECO:0000259" key="5">
    <source>
        <dbReference type="Pfam" id="PF20981"/>
    </source>
</evidence>
<dbReference type="InterPro" id="IPR038516">
    <property type="entry name" value="AAR2_N_sf"/>
</dbReference>
<dbReference type="VEuPathDB" id="VectorBase:SCAU003105"/>
<dbReference type="PANTHER" id="PTHR12689:SF4">
    <property type="entry name" value="PROTEIN AAR2 HOMOLOG"/>
    <property type="match status" value="1"/>
</dbReference>
<name>A0A1I8NY47_STOCA</name>
<dbReference type="AlphaFoldDB" id="A0A1I8NY47"/>
<protein>
    <recommendedName>
        <fullName evidence="2">Protein AAR2 homolog</fullName>
    </recommendedName>
    <alternativeName>
        <fullName evidence="3">AAR2 splicing factor homolog</fullName>
    </alternativeName>
</protein>
<evidence type="ECO:0000313" key="6">
    <source>
        <dbReference type="EnsemblMetazoa" id="SCAU003105-PA"/>
    </source>
</evidence>
<evidence type="ECO:0000313" key="7">
    <source>
        <dbReference type="Proteomes" id="UP000095300"/>
    </source>
</evidence>
<dbReference type="KEGG" id="scac:106083346"/>
<dbReference type="InterPro" id="IPR033648">
    <property type="entry name" value="AAR2_C"/>
</dbReference>
<reference evidence="6" key="1">
    <citation type="submission" date="2020-05" db="UniProtKB">
        <authorList>
            <consortium name="EnsemblMetazoa"/>
        </authorList>
    </citation>
    <scope>IDENTIFICATION</scope>
    <source>
        <strain evidence="6">USDA</strain>
    </source>
</reference>
<evidence type="ECO:0000256" key="3">
    <source>
        <dbReference type="ARBA" id="ARBA00030625"/>
    </source>
</evidence>
<evidence type="ECO:0000259" key="4">
    <source>
        <dbReference type="Pfam" id="PF05282"/>
    </source>
</evidence>
<dbReference type="Pfam" id="PF20981">
    <property type="entry name" value="AAR2_1st"/>
    <property type="match status" value="1"/>
</dbReference>
<accession>A0A1I8NY47</accession>
<evidence type="ECO:0000256" key="2">
    <source>
        <dbReference type="ARBA" id="ARBA00016372"/>
    </source>
</evidence>
<gene>
    <name evidence="6" type="primary">106083346</name>
</gene>
<dbReference type="PANTHER" id="PTHR12689">
    <property type="entry name" value="A1 CISTRON SPLICING FACTOR AAR2-RELATED"/>
    <property type="match status" value="1"/>
</dbReference>
<sequence length="376" mass="42891">MNQDFDSPMDMDADTAKKLFNHGAVLIITGVPRKTEFGIDLCSYTIAENFRGVKMIPPGPHHVWCAATGPYGDTAPRVGFAHFFHEQEILVKEWDADNEELRDRQTKDPELEKLRIRENIKSLDSYLAAYDFRYWNEWRKLTDTVSHQTLERCQPSLGIIRTNVELQSCPDSERPRGPLNGAQPALAAKLLNNENDLLPQLKPVEGTAPRFSVVPDRVPKDCTPTEISRHSIDCIEACNELLKSFAQPQDLIEEVQLSFTFFLVGYSIESLEHWRRVLSILSHSEDAVAKYRILFMKYAEVLVHQLPRLPEELMEPSERNTVFKDIRSLLVNLSVSGLHKSAELLTKKLKSSMNWSFEGLLDEDPENMPVVVNDSN</sequence>
<proteinExistence type="inferred from homology"/>
<dbReference type="InterPro" id="IPR007946">
    <property type="entry name" value="AAR2"/>
</dbReference>
<feature type="domain" description="AAR2 C-terminal" evidence="4">
    <location>
        <begin position="211"/>
        <end position="358"/>
    </location>
</feature>
<dbReference type="InterPro" id="IPR033647">
    <property type="entry name" value="Aar2_N"/>
</dbReference>
<dbReference type="OrthoDB" id="201752at2759"/>
<keyword evidence="7" id="KW-1185">Reference proteome</keyword>
<dbReference type="Gene3D" id="1.25.40.550">
    <property type="entry name" value="Aar2, C-terminal domain-like"/>
    <property type="match status" value="1"/>
</dbReference>
<comment type="similarity">
    <text evidence="1">Belongs to the AAR2 family.</text>
</comment>
<organism evidence="6 7">
    <name type="scientific">Stomoxys calcitrans</name>
    <name type="common">Stable fly</name>
    <name type="synonym">Conops calcitrans</name>
    <dbReference type="NCBI Taxonomy" id="35570"/>
    <lineage>
        <taxon>Eukaryota</taxon>
        <taxon>Metazoa</taxon>
        <taxon>Ecdysozoa</taxon>
        <taxon>Arthropoda</taxon>
        <taxon>Hexapoda</taxon>
        <taxon>Insecta</taxon>
        <taxon>Pterygota</taxon>
        <taxon>Neoptera</taxon>
        <taxon>Endopterygota</taxon>
        <taxon>Diptera</taxon>
        <taxon>Brachycera</taxon>
        <taxon>Muscomorpha</taxon>
        <taxon>Muscoidea</taxon>
        <taxon>Muscidae</taxon>
        <taxon>Stomoxys</taxon>
    </lineage>
</organism>
<dbReference type="STRING" id="35570.A0A1I8NY47"/>
<dbReference type="EnsemblMetazoa" id="SCAU003105-RA">
    <property type="protein sequence ID" value="SCAU003105-PA"/>
    <property type="gene ID" value="SCAU003105"/>
</dbReference>
<dbReference type="Gene3D" id="2.60.34.20">
    <property type="match status" value="1"/>
</dbReference>
<feature type="domain" description="AAR2 N-terminal" evidence="5">
    <location>
        <begin position="23"/>
        <end position="155"/>
    </location>
</feature>
<dbReference type="FunFam" id="2.60.34.20:FF:000001">
    <property type="entry name" value="protein AAR2 homolog"/>
    <property type="match status" value="1"/>
</dbReference>
<dbReference type="InterPro" id="IPR038514">
    <property type="entry name" value="AAR2_C_sf"/>
</dbReference>
<dbReference type="GO" id="GO:0000244">
    <property type="term" value="P:spliceosomal tri-snRNP complex assembly"/>
    <property type="evidence" value="ECO:0007669"/>
    <property type="project" value="TreeGrafter"/>
</dbReference>
<dbReference type="CDD" id="cd13778">
    <property type="entry name" value="Aar2_C"/>
    <property type="match status" value="1"/>
</dbReference>
<evidence type="ECO:0000256" key="1">
    <source>
        <dbReference type="ARBA" id="ARBA00006281"/>
    </source>
</evidence>
<dbReference type="CDD" id="cd13777">
    <property type="entry name" value="Aar2_N"/>
    <property type="match status" value="1"/>
</dbReference>